<dbReference type="PROSITE" id="PS00397">
    <property type="entry name" value="RECOMBINASES_1"/>
    <property type="match status" value="1"/>
</dbReference>
<dbReference type="Gene3D" id="3.40.50.1390">
    <property type="entry name" value="Resolvase, N-terminal catalytic domain"/>
    <property type="match status" value="1"/>
</dbReference>
<dbReference type="InterPro" id="IPR050639">
    <property type="entry name" value="SSR_resolvase"/>
</dbReference>
<protein>
    <submittedName>
        <fullName evidence="9">Invertase</fullName>
    </submittedName>
</protein>
<dbReference type="GO" id="GO:0015074">
    <property type="term" value="P:DNA integration"/>
    <property type="evidence" value="ECO:0007669"/>
    <property type="project" value="UniProtKB-KW"/>
</dbReference>
<dbReference type="CDD" id="cd03768">
    <property type="entry name" value="SR_ResInv"/>
    <property type="match status" value="1"/>
</dbReference>
<feature type="domain" description="Resolvase/invertase-type recombinase catalytic" evidence="8">
    <location>
        <begin position="49"/>
        <end position="182"/>
    </location>
</feature>
<sequence length="238" mass="26691">MSERLWQVLNPWIRFPESLVERLPKSDATIKRLNYTGGMSSDSKTPTGPRVGYARVSTRDQNLDSQIDALKAAGCRRIFKDTLTGSKADRPGLGEALNYLREGDTLVVWKLDRLGRSLQNLIETVKLLEARGIHLLVLTEGINTNSANGLLFFHIFGALAEFEREVIRERTHAGLQAARARGRKGGRKPSLSPEKQKMALELLSNPEHRIKDVAQGLGVSERTLFRLRQQMSKDDSET</sequence>
<evidence type="ECO:0000313" key="10">
    <source>
        <dbReference type="Proteomes" id="UP000321306"/>
    </source>
</evidence>
<proteinExistence type="inferred from homology"/>
<keyword evidence="4" id="KW-0233">DNA recombination</keyword>
<dbReference type="SUPFAM" id="SSF53041">
    <property type="entry name" value="Resolvase-like"/>
    <property type="match status" value="1"/>
</dbReference>
<comment type="similarity">
    <text evidence="1">Belongs to the site-specific recombinase resolvase family.</text>
</comment>
<name>A0A511NAX3_DEIC1</name>
<dbReference type="PROSITE" id="PS00398">
    <property type="entry name" value="RECOMBINASES_2"/>
    <property type="match status" value="1"/>
</dbReference>
<feature type="active site" description="O-(5'-phospho-DNA)-serine intermediate" evidence="5 6">
    <location>
        <position position="57"/>
    </location>
</feature>
<feature type="region of interest" description="Disordered" evidence="7">
    <location>
        <begin position="177"/>
        <end position="196"/>
    </location>
</feature>
<evidence type="ECO:0000256" key="1">
    <source>
        <dbReference type="ARBA" id="ARBA00009913"/>
    </source>
</evidence>
<dbReference type="PROSITE" id="PS51736">
    <property type="entry name" value="RECOMBINASES_3"/>
    <property type="match status" value="1"/>
</dbReference>
<dbReference type="GO" id="GO:0003677">
    <property type="term" value="F:DNA binding"/>
    <property type="evidence" value="ECO:0007669"/>
    <property type="project" value="UniProtKB-KW"/>
</dbReference>
<evidence type="ECO:0000256" key="4">
    <source>
        <dbReference type="ARBA" id="ARBA00023172"/>
    </source>
</evidence>
<evidence type="ECO:0000256" key="6">
    <source>
        <dbReference type="PROSITE-ProRule" id="PRU10137"/>
    </source>
</evidence>
<reference evidence="9 10" key="1">
    <citation type="submission" date="2019-07" db="EMBL/GenBank/DDBJ databases">
        <title>Whole genome shotgun sequence of Deinococcus cellulosilyticus NBRC 106333.</title>
        <authorList>
            <person name="Hosoyama A."/>
            <person name="Uohara A."/>
            <person name="Ohji S."/>
            <person name="Ichikawa N."/>
        </authorList>
    </citation>
    <scope>NUCLEOTIDE SEQUENCE [LARGE SCALE GENOMIC DNA]</scope>
    <source>
        <strain evidence="9 10">NBRC 106333</strain>
    </source>
</reference>
<dbReference type="Pfam" id="PF02796">
    <property type="entry name" value="HTH_7"/>
    <property type="match status" value="1"/>
</dbReference>
<dbReference type="Pfam" id="PF00239">
    <property type="entry name" value="Resolvase"/>
    <property type="match status" value="1"/>
</dbReference>
<evidence type="ECO:0000256" key="7">
    <source>
        <dbReference type="SAM" id="MobiDB-lite"/>
    </source>
</evidence>
<dbReference type="GO" id="GO:0000150">
    <property type="term" value="F:DNA strand exchange activity"/>
    <property type="evidence" value="ECO:0007669"/>
    <property type="project" value="InterPro"/>
</dbReference>
<dbReference type="Proteomes" id="UP000321306">
    <property type="component" value="Unassembled WGS sequence"/>
</dbReference>
<dbReference type="SMART" id="SM00857">
    <property type="entry name" value="Resolvase"/>
    <property type="match status" value="1"/>
</dbReference>
<dbReference type="PANTHER" id="PTHR30461">
    <property type="entry name" value="DNA-INVERTASE FROM LAMBDOID PROPHAGE"/>
    <property type="match status" value="1"/>
</dbReference>
<dbReference type="AlphaFoldDB" id="A0A511NAX3"/>
<evidence type="ECO:0000313" key="9">
    <source>
        <dbReference type="EMBL" id="GEM49984.1"/>
    </source>
</evidence>
<dbReference type="InterPro" id="IPR036162">
    <property type="entry name" value="Resolvase-like_N_sf"/>
</dbReference>
<dbReference type="SUPFAM" id="SSF46689">
    <property type="entry name" value="Homeodomain-like"/>
    <property type="match status" value="1"/>
</dbReference>
<comment type="caution">
    <text evidence="9">The sequence shown here is derived from an EMBL/GenBank/DDBJ whole genome shotgun (WGS) entry which is preliminary data.</text>
</comment>
<evidence type="ECO:0000256" key="3">
    <source>
        <dbReference type="ARBA" id="ARBA00023125"/>
    </source>
</evidence>
<evidence type="ECO:0000259" key="8">
    <source>
        <dbReference type="PROSITE" id="PS51736"/>
    </source>
</evidence>
<dbReference type="InterPro" id="IPR006120">
    <property type="entry name" value="Resolvase_HTH_dom"/>
</dbReference>
<organism evidence="9 10">
    <name type="scientific">Deinococcus cellulosilyticus (strain DSM 18568 / NBRC 106333 / KACC 11606 / 5516J-15)</name>
    <dbReference type="NCBI Taxonomy" id="1223518"/>
    <lineage>
        <taxon>Bacteria</taxon>
        <taxon>Thermotogati</taxon>
        <taxon>Deinococcota</taxon>
        <taxon>Deinococci</taxon>
        <taxon>Deinococcales</taxon>
        <taxon>Deinococcaceae</taxon>
        <taxon>Deinococcus</taxon>
    </lineage>
</organism>
<keyword evidence="10" id="KW-1185">Reference proteome</keyword>
<dbReference type="FunFam" id="3.40.50.1390:FF:000001">
    <property type="entry name" value="DNA recombinase"/>
    <property type="match status" value="1"/>
</dbReference>
<keyword evidence="3" id="KW-0238">DNA-binding</keyword>
<dbReference type="InterPro" id="IPR006118">
    <property type="entry name" value="Recombinase_CS"/>
</dbReference>
<evidence type="ECO:0000256" key="5">
    <source>
        <dbReference type="PIRSR" id="PIRSR606118-50"/>
    </source>
</evidence>
<dbReference type="PANTHER" id="PTHR30461:SF2">
    <property type="entry name" value="SERINE RECOMBINASE PINE-RELATED"/>
    <property type="match status" value="1"/>
</dbReference>
<dbReference type="InterPro" id="IPR006119">
    <property type="entry name" value="Resolv_N"/>
</dbReference>
<keyword evidence="2" id="KW-0229">DNA integration</keyword>
<gene>
    <name evidence="9" type="ORF">DC3_56190</name>
</gene>
<dbReference type="EMBL" id="BJXB01000051">
    <property type="protein sequence ID" value="GEM49984.1"/>
    <property type="molecule type" value="Genomic_DNA"/>
</dbReference>
<dbReference type="InterPro" id="IPR009057">
    <property type="entry name" value="Homeodomain-like_sf"/>
</dbReference>
<accession>A0A511NAX3</accession>
<evidence type="ECO:0000256" key="2">
    <source>
        <dbReference type="ARBA" id="ARBA00022908"/>
    </source>
</evidence>